<dbReference type="Gene3D" id="3.30.70.100">
    <property type="match status" value="1"/>
</dbReference>
<feature type="domain" description="ABM" evidence="1">
    <location>
        <begin position="2"/>
        <end position="93"/>
    </location>
</feature>
<reference evidence="2 3" key="1">
    <citation type="submission" date="2020-08" db="EMBL/GenBank/DDBJ databases">
        <title>Genomic Encyclopedia of Type Strains, Phase IV (KMG-IV): sequencing the most valuable type-strain genomes for metagenomic binning, comparative biology and taxonomic classification.</title>
        <authorList>
            <person name="Goeker M."/>
        </authorList>
    </citation>
    <scope>NUCLEOTIDE SEQUENCE [LARGE SCALE GENOMIC DNA]</scope>
    <source>
        <strain evidence="2 3">DSM 102234</strain>
    </source>
</reference>
<keyword evidence="2" id="KW-0560">Oxidoreductase</keyword>
<dbReference type="RefSeq" id="WP_184566981.1">
    <property type="nucleotide sequence ID" value="NZ_JACIEI010000012.1"/>
</dbReference>
<dbReference type="PROSITE" id="PS51725">
    <property type="entry name" value="ABM"/>
    <property type="match status" value="1"/>
</dbReference>
<dbReference type="EMBL" id="JACIEI010000012">
    <property type="protein sequence ID" value="MBB3995239.1"/>
    <property type="molecule type" value="Genomic_DNA"/>
</dbReference>
<dbReference type="InterPro" id="IPR011008">
    <property type="entry name" value="Dimeric_a/b-barrel"/>
</dbReference>
<dbReference type="InterPro" id="IPR050404">
    <property type="entry name" value="Heme-degrading_MO"/>
</dbReference>
<keyword evidence="2" id="KW-0503">Monooxygenase</keyword>
<evidence type="ECO:0000313" key="2">
    <source>
        <dbReference type="EMBL" id="MBB3995239.1"/>
    </source>
</evidence>
<proteinExistence type="predicted"/>
<dbReference type="Pfam" id="PF03992">
    <property type="entry name" value="ABM"/>
    <property type="match status" value="1"/>
</dbReference>
<dbReference type="SUPFAM" id="SSF54909">
    <property type="entry name" value="Dimeric alpha+beta barrel"/>
    <property type="match status" value="1"/>
</dbReference>
<dbReference type="InterPro" id="IPR007138">
    <property type="entry name" value="ABM_dom"/>
</dbReference>
<dbReference type="Proteomes" id="UP000530268">
    <property type="component" value="Unassembled WGS sequence"/>
</dbReference>
<dbReference type="PANTHER" id="PTHR34474">
    <property type="entry name" value="SIGNAL TRANSDUCTION PROTEIN TRAP"/>
    <property type="match status" value="1"/>
</dbReference>
<name>A0A7W6H2V7_9RHOB</name>
<dbReference type="PANTHER" id="PTHR34474:SF2">
    <property type="entry name" value="SIGNAL TRANSDUCTION PROTEIN TRAP"/>
    <property type="match status" value="1"/>
</dbReference>
<dbReference type="GO" id="GO:0004497">
    <property type="term" value="F:monooxygenase activity"/>
    <property type="evidence" value="ECO:0007669"/>
    <property type="project" value="UniProtKB-KW"/>
</dbReference>
<evidence type="ECO:0000313" key="3">
    <source>
        <dbReference type="Proteomes" id="UP000530268"/>
    </source>
</evidence>
<gene>
    <name evidence="2" type="ORF">GGR95_002891</name>
</gene>
<dbReference type="AlphaFoldDB" id="A0A7W6H2V7"/>
<comment type="caution">
    <text evidence="2">The sequence shown here is derived from an EMBL/GenBank/DDBJ whole genome shotgun (WGS) entry which is preliminary data.</text>
</comment>
<organism evidence="2 3">
    <name type="scientific">Sulfitobacter undariae</name>
    <dbReference type="NCBI Taxonomy" id="1563671"/>
    <lineage>
        <taxon>Bacteria</taxon>
        <taxon>Pseudomonadati</taxon>
        <taxon>Pseudomonadota</taxon>
        <taxon>Alphaproteobacteria</taxon>
        <taxon>Rhodobacterales</taxon>
        <taxon>Roseobacteraceae</taxon>
        <taxon>Sulfitobacter</taxon>
    </lineage>
</organism>
<evidence type="ECO:0000259" key="1">
    <source>
        <dbReference type="PROSITE" id="PS51725"/>
    </source>
</evidence>
<keyword evidence="3" id="KW-1185">Reference proteome</keyword>
<protein>
    <submittedName>
        <fullName evidence="2">Heme-degrading monooxygenase HmoA</fullName>
    </submittedName>
</protein>
<accession>A0A7W6H2V7</accession>
<sequence length="103" mass="11713">MYLAMNRFTVTTQNAQAFEDLWLNRESNLKNMDGFVAFHMLKGPEVDGKIVYASHTEWASEDAFRSWTTSDAFRNSHKGAKQTAKLHEGTPVFEGFTAIQHIS</sequence>